<keyword evidence="3" id="KW-1185">Reference proteome</keyword>
<evidence type="ECO:0000313" key="2">
    <source>
        <dbReference type="EMBL" id="KII65861.1"/>
    </source>
</evidence>
<dbReference type="AlphaFoldDB" id="A0A0C2MFD2"/>
<reference evidence="2 3" key="1">
    <citation type="journal article" date="2014" name="Genome Biol. Evol.">
        <title>The genome of the myxosporean Thelohanellus kitauei shows adaptations to nutrient acquisition within its fish host.</title>
        <authorList>
            <person name="Yang Y."/>
            <person name="Xiong J."/>
            <person name="Zhou Z."/>
            <person name="Huo F."/>
            <person name="Miao W."/>
            <person name="Ran C."/>
            <person name="Liu Y."/>
            <person name="Zhang J."/>
            <person name="Feng J."/>
            <person name="Wang M."/>
            <person name="Wang M."/>
            <person name="Wang L."/>
            <person name="Yao B."/>
        </authorList>
    </citation>
    <scope>NUCLEOTIDE SEQUENCE [LARGE SCALE GENOMIC DNA]</scope>
    <source>
        <strain evidence="2">Wuqing</strain>
    </source>
</reference>
<evidence type="ECO:0000313" key="3">
    <source>
        <dbReference type="Proteomes" id="UP000031668"/>
    </source>
</evidence>
<name>A0A0C2MFD2_THEKT</name>
<gene>
    <name evidence="2" type="ORF">RF11_04960</name>
</gene>
<accession>A0A0C2MFD2</accession>
<dbReference type="Proteomes" id="UP000031668">
    <property type="component" value="Unassembled WGS sequence"/>
</dbReference>
<feature type="region of interest" description="Disordered" evidence="1">
    <location>
        <begin position="1"/>
        <end position="22"/>
    </location>
</feature>
<protein>
    <submittedName>
        <fullName evidence="2">Uncharacterized protein</fullName>
    </submittedName>
</protein>
<organism evidence="2 3">
    <name type="scientific">Thelohanellus kitauei</name>
    <name type="common">Myxosporean</name>
    <dbReference type="NCBI Taxonomy" id="669202"/>
    <lineage>
        <taxon>Eukaryota</taxon>
        <taxon>Metazoa</taxon>
        <taxon>Cnidaria</taxon>
        <taxon>Myxozoa</taxon>
        <taxon>Myxosporea</taxon>
        <taxon>Bivalvulida</taxon>
        <taxon>Platysporina</taxon>
        <taxon>Myxobolidae</taxon>
        <taxon>Thelohanellus</taxon>
    </lineage>
</organism>
<comment type="caution">
    <text evidence="2">The sequence shown here is derived from an EMBL/GenBank/DDBJ whole genome shotgun (WGS) entry which is preliminary data.</text>
</comment>
<sequence length="130" mass="14083">MAADRSDVVDVPPPPPFDTPTSNFPLDIFPCFDISAVGLSKRTTPLMLPPAGTDPEADRVFDAPNSRVLSCPPHPHRRRLQCATLLINHGRTRLLCAIDALGNGQREGGEARVTSRLHHFEVACYVSTGA</sequence>
<evidence type="ECO:0000256" key="1">
    <source>
        <dbReference type="SAM" id="MobiDB-lite"/>
    </source>
</evidence>
<dbReference type="EMBL" id="JWZT01003690">
    <property type="protein sequence ID" value="KII65861.1"/>
    <property type="molecule type" value="Genomic_DNA"/>
</dbReference>
<proteinExistence type="predicted"/>